<keyword evidence="2" id="KW-1185">Reference proteome</keyword>
<evidence type="ECO:0000313" key="1">
    <source>
        <dbReference type="EMBL" id="KAK3278665.1"/>
    </source>
</evidence>
<organism evidence="1 2">
    <name type="scientific">Cymbomonas tetramitiformis</name>
    <dbReference type="NCBI Taxonomy" id="36881"/>
    <lineage>
        <taxon>Eukaryota</taxon>
        <taxon>Viridiplantae</taxon>
        <taxon>Chlorophyta</taxon>
        <taxon>Pyramimonadophyceae</taxon>
        <taxon>Pyramimonadales</taxon>
        <taxon>Pyramimonadaceae</taxon>
        <taxon>Cymbomonas</taxon>
    </lineage>
</organism>
<dbReference type="AlphaFoldDB" id="A0AAE0GI72"/>
<dbReference type="EMBL" id="LGRX02005334">
    <property type="protein sequence ID" value="KAK3278665.1"/>
    <property type="molecule type" value="Genomic_DNA"/>
</dbReference>
<name>A0AAE0GI72_9CHLO</name>
<gene>
    <name evidence="1" type="ORF">CYMTET_13412</name>
</gene>
<dbReference type="Proteomes" id="UP001190700">
    <property type="component" value="Unassembled WGS sequence"/>
</dbReference>
<accession>A0AAE0GI72</accession>
<evidence type="ECO:0000313" key="2">
    <source>
        <dbReference type="Proteomes" id="UP001190700"/>
    </source>
</evidence>
<comment type="caution">
    <text evidence="1">The sequence shown here is derived from an EMBL/GenBank/DDBJ whole genome shotgun (WGS) entry which is preliminary data.</text>
</comment>
<protein>
    <submittedName>
        <fullName evidence="1">Uncharacterized protein</fullName>
    </submittedName>
</protein>
<sequence>MGPPRFPSGAATEAVLIQSFLQLSSVTPCNTEDIATENLFFLRKISTSNFQTSALRCTDHCKHYTFPNDLPVKFQERGFPHLLVSNHQSRARIAGRIRNCCSTTRSNEALALEGVTRQDAG</sequence>
<proteinExistence type="predicted"/>
<reference evidence="1 2" key="1">
    <citation type="journal article" date="2015" name="Genome Biol. Evol.">
        <title>Comparative Genomics of a Bacterivorous Green Alga Reveals Evolutionary Causalities and Consequences of Phago-Mixotrophic Mode of Nutrition.</title>
        <authorList>
            <person name="Burns J.A."/>
            <person name="Paasch A."/>
            <person name="Narechania A."/>
            <person name="Kim E."/>
        </authorList>
    </citation>
    <scope>NUCLEOTIDE SEQUENCE [LARGE SCALE GENOMIC DNA]</scope>
    <source>
        <strain evidence="1 2">PLY_AMNH</strain>
    </source>
</reference>